<dbReference type="PROSITE" id="PS50929">
    <property type="entry name" value="ABC_TM1F"/>
    <property type="match status" value="1"/>
</dbReference>
<feature type="domain" description="ABC transporter" evidence="14">
    <location>
        <begin position="696"/>
        <end position="950"/>
    </location>
</feature>
<proteinExistence type="inferred from homology"/>
<comment type="subcellular location">
    <subcellularLocation>
        <location evidence="1">Vacuole membrane</location>
        <topology evidence="1">Multi-pass membrane protein</topology>
    </subcellularLocation>
</comment>
<sequence>MMHFGELQKVKPSKPSKKEIEDNVVDRNPKDQENAVQIRNGNFAWEKQTEKANAIIRDINLAIPKGHLTAVVGKVGSGKSSLLLSILGEMEHLSGYVAVNGSIAYVTQQAWIQNMSLKDNILFGRPFNDTLYDKVLDVCSLKTDIKNLPDGDATEIGEKGINLSGGQKQRVSLARAVYHNADIYLFDDPLSAVDAHVGKHIFEKVLSNDGILKHKTRILVTHALHNLKNMDKIFVMTDGQITESGTYRELLDKRGAFSNILLTYLQEKVEEDLTEDSEEIEENLDEREGKEVEDAINELKTIDPGLDRQLSAISETVLTKRRSSMREKSLSPRSKKDKSKARLTQDETTETGRVKTDVYRAYFSAMGYPALAGCLLLTVISNAFIAGANFWLSKWSNDVDMFGQNRSNGSNTIHGDEFYLTVYVSLGLAQGLFVLLSAVLLAFATMSASRILHLTLVHRIFRAPLSFFDVTPLGRVINRCGKDVDVVDSALSTTIRSWIYCVCSVLTTLTVITITILYFGLVVVPLAIMYYFVLRFYVSTSRQLKRLESVSRSPIFSHFQESISGVSSIRAYEVQNRFIDHSYRLMDINQACYYCTLVSNRWLAIRLEFIGNLMVFFAAMFAVLMRNQLFGGEVGLAISYALAVTQTLNWAVRMTSDLETNIVSVERIKEYSEIQTEAKWISNVRPVKEWPQNGTFTFENLCLRYKRDLDLVLKHLSLTIEGGQKIGIVGRTGAGKSSLTLALFRILEASEGKVLLDDIDIKQIGLHDLRSKLTIIPQDPILFSSTFRFNLDPFERHSDEEIWTALEQAHLKSFIASQPQKLNFMIQEGGENLSVGQRQLVCLARALLRKTKVLILDEATAAVDLETDDLVQKSIRKYFSDCTILTIAHRINTIMDSDKLVLASGILFIIYYQAEIPVMIMVLSDGRIVEYDSPTNLLENKDSLFYALAVDAGVA</sequence>
<keyword evidence="9 13" id="KW-0472">Membrane</keyword>
<dbReference type="Proteomes" id="UP000887565">
    <property type="component" value="Unplaced"/>
</dbReference>
<dbReference type="Gene3D" id="1.20.1560.10">
    <property type="entry name" value="ABC transporter type 1, transmembrane domain"/>
    <property type="match status" value="1"/>
</dbReference>
<dbReference type="InterPro" id="IPR036640">
    <property type="entry name" value="ABC1_TM_sf"/>
</dbReference>
<dbReference type="WBParaSite" id="nRc.2.0.1.t19560-RA">
    <property type="protein sequence ID" value="nRc.2.0.1.t19560-RA"/>
    <property type="gene ID" value="nRc.2.0.1.g19560"/>
</dbReference>
<accession>A0A915IZK5</accession>
<evidence type="ECO:0000256" key="6">
    <source>
        <dbReference type="ARBA" id="ARBA00022741"/>
    </source>
</evidence>
<keyword evidence="3" id="KW-0813">Transport</keyword>
<feature type="transmembrane region" description="Helical" evidence="13">
    <location>
        <begin position="499"/>
        <end position="532"/>
    </location>
</feature>
<comment type="similarity">
    <text evidence="2">Belongs to the ABC transporter superfamily. ABCC family. Conjugate transporter (TC 3.A.1.208) subfamily.</text>
</comment>
<feature type="transmembrane region" description="Helical" evidence="13">
    <location>
        <begin position="418"/>
        <end position="444"/>
    </location>
</feature>
<dbReference type="FunFam" id="1.20.1560.10:FF:000001">
    <property type="entry name" value="ATP-binding cassette subfamily C member 1"/>
    <property type="match status" value="1"/>
</dbReference>
<keyword evidence="6" id="KW-0547">Nucleotide-binding</keyword>
<evidence type="ECO:0000259" key="14">
    <source>
        <dbReference type="PROSITE" id="PS50893"/>
    </source>
</evidence>
<dbReference type="SUPFAM" id="SSF90123">
    <property type="entry name" value="ABC transporter transmembrane region"/>
    <property type="match status" value="1"/>
</dbReference>
<keyword evidence="5" id="KW-0677">Repeat</keyword>
<evidence type="ECO:0000256" key="2">
    <source>
        <dbReference type="ARBA" id="ARBA00009726"/>
    </source>
</evidence>
<feature type="transmembrane region" description="Helical" evidence="13">
    <location>
        <begin position="900"/>
        <end position="923"/>
    </location>
</feature>
<protein>
    <recommendedName>
        <fullName evidence="10">ABC-type glutathione-S-conjugate transporter</fullName>
        <ecNumber evidence="10">7.6.2.3</ecNumber>
    </recommendedName>
</protein>
<dbReference type="PROSITE" id="PS50893">
    <property type="entry name" value="ABC_TRANSPORTER_2"/>
    <property type="match status" value="2"/>
</dbReference>
<reference evidence="17" key="1">
    <citation type="submission" date="2022-11" db="UniProtKB">
        <authorList>
            <consortium name="WormBaseParasite"/>
        </authorList>
    </citation>
    <scope>IDENTIFICATION</scope>
</reference>
<dbReference type="InterPro" id="IPR011527">
    <property type="entry name" value="ABC1_TM_dom"/>
</dbReference>
<evidence type="ECO:0000256" key="3">
    <source>
        <dbReference type="ARBA" id="ARBA00022448"/>
    </source>
</evidence>
<dbReference type="PROSITE" id="PS00211">
    <property type="entry name" value="ABC_TRANSPORTER_1"/>
    <property type="match status" value="2"/>
</dbReference>
<evidence type="ECO:0000256" key="1">
    <source>
        <dbReference type="ARBA" id="ARBA00004128"/>
    </source>
</evidence>
<keyword evidence="16" id="KW-1185">Reference proteome</keyword>
<evidence type="ECO:0000256" key="7">
    <source>
        <dbReference type="ARBA" id="ARBA00022840"/>
    </source>
</evidence>
<feature type="domain" description="ABC transmembrane type-1" evidence="15">
    <location>
        <begin position="372"/>
        <end position="660"/>
    </location>
</feature>
<feature type="compositionally biased region" description="Basic and acidic residues" evidence="12">
    <location>
        <begin position="16"/>
        <end position="32"/>
    </location>
</feature>
<comment type="catalytic activity">
    <reaction evidence="11">
        <text>leukotriene C4(in) + ATP + H2O = leukotriene C4(out) + ADP + phosphate + H(+)</text>
        <dbReference type="Rhea" id="RHEA:38963"/>
        <dbReference type="ChEBI" id="CHEBI:15377"/>
        <dbReference type="ChEBI" id="CHEBI:15378"/>
        <dbReference type="ChEBI" id="CHEBI:30616"/>
        <dbReference type="ChEBI" id="CHEBI:43474"/>
        <dbReference type="ChEBI" id="CHEBI:57973"/>
        <dbReference type="ChEBI" id="CHEBI:456216"/>
    </reaction>
    <physiologicalReaction direction="left-to-right" evidence="11">
        <dbReference type="Rhea" id="RHEA:38964"/>
    </physiologicalReaction>
</comment>
<evidence type="ECO:0000256" key="11">
    <source>
        <dbReference type="ARBA" id="ARBA00047523"/>
    </source>
</evidence>
<evidence type="ECO:0000313" key="16">
    <source>
        <dbReference type="Proteomes" id="UP000887565"/>
    </source>
</evidence>
<dbReference type="CDD" id="cd03250">
    <property type="entry name" value="ABCC_MRP_domain1"/>
    <property type="match status" value="1"/>
</dbReference>
<evidence type="ECO:0000256" key="4">
    <source>
        <dbReference type="ARBA" id="ARBA00022692"/>
    </source>
</evidence>
<feature type="region of interest" description="Disordered" evidence="12">
    <location>
        <begin position="319"/>
        <end position="349"/>
    </location>
</feature>
<dbReference type="Gene3D" id="3.40.50.300">
    <property type="entry name" value="P-loop containing nucleotide triphosphate hydrolases"/>
    <property type="match status" value="2"/>
</dbReference>
<dbReference type="InterPro" id="IPR017871">
    <property type="entry name" value="ABC_transporter-like_CS"/>
</dbReference>
<name>A0A915IZK5_ROMCU</name>
<dbReference type="InterPro" id="IPR027417">
    <property type="entry name" value="P-loop_NTPase"/>
</dbReference>
<evidence type="ECO:0000256" key="8">
    <source>
        <dbReference type="ARBA" id="ARBA00022989"/>
    </source>
</evidence>
<dbReference type="CDD" id="cd18603">
    <property type="entry name" value="ABC_6TM_MRP1_2_3_6_D2_like"/>
    <property type="match status" value="1"/>
</dbReference>
<dbReference type="OMA" id="HYAYNIE"/>
<dbReference type="InterPro" id="IPR003439">
    <property type="entry name" value="ABC_transporter-like_ATP-bd"/>
</dbReference>
<dbReference type="PANTHER" id="PTHR24223">
    <property type="entry name" value="ATP-BINDING CASSETTE SUB-FAMILY C"/>
    <property type="match status" value="1"/>
</dbReference>
<dbReference type="PANTHER" id="PTHR24223:SF443">
    <property type="entry name" value="MULTIDRUG-RESISTANCE LIKE PROTEIN 1, ISOFORM I"/>
    <property type="match status" value="1"/>
</dbReference>
<dbReference type="FunFam" id="3.40.50.300:FF:000997">
    <property type="entry name" value="Multidrug resistance-associated protein 1"/>
    <property type="match status" value="1"/>
</dbReference>
<dbReference type="CDD" id="cd03244">
    <property type="entry name" value="ABCC_MRP_domain2"/>
    <property type="match status" value="1"/>
</dbReference>
<feature type="region of interest" description="Disordered" evidence="12">
    <location>
        <begin position="1"/>
        <end position="32"/>
    </location>
</feature>
<dbReference type="Pfam" id="PF00005">
    <property type="entry name" value="ABC_tran"/>
    <property type="match status" value="2"/>
</dbReference>
<feature type="transmembrane region" description="Helical" evidence="13">
    <location>
        <begin position="603"/>
        <end position="624"/>
    </location>
</feature>
<keyword evidence="8 13" id="KW-1133">Transmembrane helix</keyword>
<dbReference type="SUPFAM" id="SSF52540">
    <property type="entry name" value="P-loop containing nucleoside triphosphate hydrolases"/>
    <property type="match status" value="2"/>
</dbReference>
<feature type="transmembrane region" description="Helical" evidence="13">
    <location>
        <begin position="370"/>
        <end position="392"/>
    </location>
</feature>
<organism evidence="16 17">
    <name type="scientific">Romanomermis culicivorax</name>
    <name type="common">Nematode worm</name>
    <dbReference type="NCBI Taxonomy" id="13658"/>
    <lineage>
        <taxon>Eukaryota</taxon>
        <taxon>Metazoa</taxon>
        <taxon>Ecdysozoa</taxon>
        <taxon>Nematoda</taxon>
        <taxon>Enoplea</taxon>
        <taxon>Dorylaimia</taxon>
        <taxon>Mermithida</taxon>
        <taxon>Mermithoidea</taxon>
        <taxon>Mermithidae</taxon>
        <taxon>Romanomermis</taxon>
    </lineage>
</organism>
<dbReference type="GO" id="GO:0005524">
    <property type="term" value="F:ATP binding"/>
    <property type="evidence" value="ECO:0007669"/>
    <property type="project" value="UniProtKB-KW"/>
</dbReference>
<dbReference type="Pfam" id="PF00664">
    <property type="entry name" value="ABC_membrane"/>
    <property type="match status" value="1"/>
</dbReference>
<dbReference type="InterPro" id="IPR050173">
    <property type="entry name" value="ABC_transporter_C-like"/>
</dbReference>
<dbReference type="SMART" id="SM00382">
    <property type="entry name" value="AAA"/>
    <property type="match status" value="2"/>
</dbReference>
<keyword evidence="4 13" id="KW-0812">Transmembrane</keyword>
<keyword evidence="7" id="KW-0067">ATP-binding</keyword>
<evidence type="ECO:0000256" key="12">
    <source>
        <dbReference type="SAM" id="MobiDB-lite"/>
    </source>
</evidence>
<dbReference type="GO" id="GO:0015431">
    <property type="term" value="F:ABC-type glutathione S-conjugate transporter activity"/>
    <property type="evidence" value="ECO:0007669"/>
    <property type="project" value="UniProtKB-EC"/>
</dbReference>
<dbReference type="InterPro" id="IPR003593">
    <property type="entry name" value="AAA+_ATPase"/>
</dbReference>
<evidence type="ECO:0000259" key="15">
    <source>
        <dbReference type="PROSITE" id="PS50929"/>
    </source>
</evidence>
<feature type="domain" description="ABC transporter" evidence="14">
    <location>
        <begin position="36"/>
        <end position="263"/>
    </location>
</feature>
<dbReference type="EC" id="7.6.2.3" evidence="10"/>
<dbReference type="FunFam" id="3.40.50.300:FF:000074">
    <property type="entry name" value="Multidrug resistance-associated protein 5 isoform 1"/>
    <property type="match status" value="1"/>
</dbReference>
<evidence type="ECO:0000256" key="10">
    <source>
        <dbReference type="ARBA" id="ARBA00024220"/>
    </source>
</evidence>
<evidence type="ECO:0000313" key="17">
    <source>
        <dbReference type="WBParaSite" id="nRc.2.0.1.t19560-RA"/>
    </source>
</evidence>
<evidence type="ECO:0000256" key="13">
    <source>
        <dbReference type="SAM" id="Phobius"/>
    </source>
</evidence>
<dbReference type="GO" id="GO:0005774">
    <property type="term" value="C:vacuolar membrane"/>
    <property type="evidence" value="ECO:0007669"/>
    <property type="project" value="UniProtKB-SubCell"/>
</dbReference>
<dbReference type="AlphaFoldDB" id="A0A915IZK5"/>
<evidence type="ECO:0000256" key="5">
    <source>
        <dbReference type="ARBA" id="ARBA00022737"/>
    </source>
</evidence>
<evidence type="ECO:0000256" key="9">
    <source>
        <dbReference type="ARBA" id="ARBA00023136"/>
    </source>
</evidence>
<dbReference type="GO" id="GO:0016887">
    <property type="term" value="F:ATP hydrolysis activity"/>
    <property type="evidence" value="ECO:0007669"/>
    <property type="project" value="InterPro"/>
</dbReference>